<feature type="domain" description="Mannosylglycerate hydrolase MGH1-like glycoside hydrolase" evidence="1">
    <location>
        <begin position="493"/>
        <end position="747"/>
    </location>
</feature>
<dbReference type="InterPro" id="IPR008928">
    <property type="entry name" value="6-hairpin_glycosidase_sf"/>
</dbReference>
<dbReference type="SUPFAM" id="SSF48208">
    <property type="entry name" value="Six-hairpin glycosidases"/>
    <property type="match status" value="1"/>
</dbReference>
<dbReference type="Gene3D" id="1.50.10.10">
    <property type="match status" value="1"/>
</dbReference>
<evidence type="ECO:0000313" key="2">
    <source>
        <dbReference type="EMBL" id="GAM55563.1"/>
    </source>
</evidence>
<reference evidence="2 3" key="1">
    <citation type="submission" date="2015-01" db="EMBL/GenBank/DDBJ databases">
        <title>Vibrio sp. C1 JCM 19231 whole genome shotgun sequence.</title>
        <authorList>
            <person name="Sawabe T."/>
            <person name="Meirelles P."/>
            <person name="Feng G."/>
            <person name="Sayaka M."/>
            <person name="Hattori M."/>
            <person name="Ohkuma M."/>
        </authorList>
    </citation>
    <scope>NUCLEOTIDE SEQUENCE [LARGE SCALE GENOMIC DNA]</scope>
    <source>
        <strain evidence="3">JCM 19231</strain>
    </source>
</reference>
<dbReference type="InterPro" id="IPR012341">
    <property type="entry name" value="6hp_glycosidase-like_sf"/>
</dbReference>
<sequence>MYSCHDLNLCQWGPYSKKYIGLSHIPDIDSGVRFDIGIMPGFYRRQITIPSEKWQSACHPWKASADLSYLSYRYQLEWKDKVYCDVSASTFEGGKLLRSEFVNNSQQSHNLVNHLVPYINFPPLRPYSDEAIELVECLAPSETSLWLDGIDYQELNSVESRYDDNLVPDGLKRGEIREHFLVNGNALGKHILDKEGDTVEYRLPESINGKPVVKALLRYRVGQYNQDSHYVVEDIERFEKGQQKGLWFSGACNKAVTLCNECEDEWGFSYLELDLTQPESEKLMLISQCSQSIIVDGLLLSTEQDLCEVKFAAKQWQAEPERIQGLGDSSLILKFADVDGYYGIAWRHDSFRVREFLNSDLDSFMKLMVPDHVSNTLIGDKKGHFTDIFLNPIKVDANSKAEVYAFACFGSKQEVMAQLELFEGASESQLEESYESERAKAVSIPHLESGDEMAFSQERMIATELMNVVYPVYTRQQYIRHSCPGKWWDCLYTWDSGFIGLALNELDKQRAYDNLKAYLTPEGDTNQAFIHYGTPIPTQIYLYQEWFNKQRDRELARELYPSVRQYYRFMAGTHSSSTTRSLNSNLLRTWEYFWEAAGADDYPAQKHTLQHEVQDEIACSGITAHVLRSAQILKQMAEVLGFENDIQAYQQDIETFTHALQTHAWDEEAHYFSYIKHDQNGNPTEVLKTEEGVNFNMGLDGVMPLITSICSEAQTEGFYGMLQDPERYWSPIGISTVDMSAPYYSKEATGMVRFGCHINGLFGVVP</sequence>
<name>A0A0B8NWT0_9VIBR</name>
<evidence type="ECO:0000259" key="1">
    <source>
        <dbReference type="Pfam" id="PF22422"/>
    </source>
</evidence>
<gene>
    <name evidence="2" type="ORF">JCM19231_5337</name>
</gene>
<protein>
    <recommendedName>
        <fullName evidence="1">Mannosylglycerate hydrolase MGH1-like glycoside hydrolase domain-containing protein</fullName>
    </recommendedName>
</protein>
<accession>A0A0B8NWT0</accession>
<evidence type="ECO:0000313" key="3">
    <source>
        <dbReference type="Proteomes" id="UP000031671"/>
    </source>
</evidence>
<proteinExistence type="predicted"/>
<keyword evidence="3" id="KW-1185">Reference proteome</keyword>
<dbReference type="AlphaFoldDB" id="A0A0B8NWT0"/>
<dbReference type="GO" id="GO:0005975">
    <property type="term" value="P:carbohydrate metabolic process"/>
    <property type="evidence" value="ECO:0007669"/>
    <property type="project" value="InterPro"/>
</dbReference>
<dbReference type="Proteomes" id="UP000031671">
    <property type="component" value="Unassembled WGS sequence"/>
</dbReference>
<dbReference type="Pfam" id="PF22422">
    <property type="entry name" value="MGH1-like_GH"/>
    <property type="match status" value="1"/>
</dbReference>
<comment type="caution">
    <text evidence="2">The sequence shown here is derived from an EMBL/GenBank/DDBJ whole genome shotgun (WGS) entry which is preliminary data.</text>
</comment>
<organism evidence="2 3">
    <name type="scientific">Vibrio ishigakensis</name>
    <dbReference type="NCBI Taxonomy" id="1481914"/>
    <lineage>
        <taxon>Bacteria</taxon>
        <taxon>Pseudomonadati</taxon>
        <taxon>Pseudomonadota</taxon>
        <taxon>Gammaproteobacteria</taxon>
        <taxon>Vibrionales</taxon>
        <taxon>Vibrionaceae</taxon>
        <taxon>Vibrio</taxon>
    </lineage>
</organism>
<reference evidence="2 3" key="2">
    <citation type="submission" date="2015-01" db="EMBL/GenBank/DDBJ databases">
        <authorList>
            <consortium name="NBRP consortium"/>
            <person name="Sawabe T."/>
            <person name="Meirelles P."/>
            <person name="Feng G."/>
            <person name="Sayaka M."/>
            <person name="Hattori M."/>
            <person name="Ohkuma M."/>
        </authorList>
    </citation>
    <scope>NUCLEOTIDE SEQUENCE [LARGE SCALE GENOMIC DNA]</scope>
    <source>
        <strain evidence="3">JCM 19231</strain>
    </source>
</reference>
<dbReference type="EMBL" id="BBRZ01000015">
    <property type="protein sequence ID" value="GAM55563.1"/>
    <property type="molecule type" value="Genomic_DNA"/>
</dbReference>
<dbReference type="InterPro" id="IPR054491">
    <property type="entry name" value="MGH1-like_GH"/>
</dbReference>